<proteinExistence type="predicted"/>
<dbReference type="SUPFAM" id="SSF48498">
    <property type="entry name" value="Tetracyclin repressor-like, C-terminal domain"/>
    <property type="match status" value="1"/>
</dbReference>
<keyword evidence="1" id="KW-0805">Transcription regulation</keyword>
<sequence>MPPSVTDERLLKALASSFVIHPRATLKELAETAGVSKATLHRFCGTRENLVKMLNAHGELILKQTVSAAQLEHGEPLAALHELIVEHLKHREMLVFLIFQYRPDTFSDAEENRHWREYAEALDAFFLRGQQNGAFRIDISAAVFTEMFISMIYGIVDAERRGRAASATSIQALEQLFLHGVITQAS</sequence>
<dbReference type="GO" id="GO:0000976">
    <property type="term" value="F:transcription cis-regulatory region binding"/>
    <property type="evidence" value="ECO:0007669"/>
    <property type="project" value="TreeGrafter"/>
</dbReference>
<gene>
    <name evidence="4" type="ORF">B7H17_16055</name>
</gene>
<reference evidence="4 5" key="1">
    <citation type="submission" date="2017-04" db="EMBL/GenBank/DDBJ databases">
        <title>Presence of VIM-2 positive Pseudomonas species in chickens and their surrounding environment.</title>
        <authorList>
            <person name="Zhang R."/>
        </authorList>
    </citation>
    <scope>NUCLEOTIDE SEQUENCE [LARGE SCALE GENOMIC DNA]</scope>
    <source>
        <strain evidence="4 5">DZ-C18</strain>
    </source>
</reference>
<evidence type="ECO:0000256" key="2">
    <source>
        <dbReference type="ARBA" id="ARBA00023125"/>
    </source>
</evidence>
<evidence type="ECO:0000256" key="1">
    <source>
        <dbReference type="ARBA" id="ARBA00023015"/>
    </source>
</evidence>
<dbReference type="Proteomes" id="UP000193675">
    <property type="component" value="Unassembled WGS sequence"/>
</dbReference>
<evidence type="ECO:0000313" key="4">
    <source>
        <dbReference type="EMBL" id="ORL63266.1"/>
    </source>
</evidence>
<accession>A0A1X0ZUL4</accession>
<dbReference type="AlphaFoldDB" id="A0A1X0ZUL4"/>
<evidence type="ECO:0000256" key="3">
    <source>
        <dbReference type="ARBA" id="ARBA00023163"/>
    </source>
</evidence>
<dbReference type="OrthoDB" id="8654052at2"/>
<dbReference type="RefSeq" id="WP_084857675.1">
    <property type="nucleotide sequence ID" value="NZ_JAOTEI010000045.1"/>
</dbReference>
<dbReference type="GO" id="GO:0003700">
    <property type="term" value="F:DNA-binding transcription factor activity"/>
    <property type="evidence" value="ECO:0007669"/>
    <property type="project" value="TreeGrafter"/>
</dbReference>
<organism evidence="4 5">
    <name type="scientific">Pseudomonas putida</name>
    <name type="common">Arthrobacter siderocapsulatus</name>
    <dbReference type="NCBI Taxonomy" id="303"/>
    <lineage>
        <taxon>Bacteria</taxon>
        <taxon>Pseudomonadati</taxon>
        <taxon>Pseudomonadota</taxon>
        <taxon>Gammaproteobacteria</taxon>
        <taxon>Pseudomonadales</taxon>
        <taxon>Pseudomonadaceae</taxon>
        <taxon>Pseudomonas</taxon>
    </lineage>
</organism>
<evidence type="ECO:0000313" key="5">
    <source>
        <dbReference type="Proteomes" id="UP000193675"/>
    </source>
</evidence>
<dbReference type="InterPro" id="IPR036271">
    <property type="entry name" value="Tet_transcr_reg_TetR-rel_C_sf"/>
</dbReference>
<dbReference type="PANTHER" id="PTHR30055:SF234">
    <property type="entry name" value="HTH-TYPE TRANSCRIPTIONAL REGULATOR BETI"/>
    <property type="match status" value="1"/>
</dbReference>
<dbReference type="PROSITE" id="PS00356">
    <property type="entry name" value="HTH_LACI_1"/>
    <property type="match status" value="1"/>
</dbReference>
<protein>
    <submittedName>
        <fullName evidence="4">Transcriptional regulator</fullName>
    </submittedName>
</protein>
<dbReference type="InterPro" id="IPR009057">
    <property type="entry name" value="Homeodomain-like_sf"/>
</dbReference>
<keyword evidence="2" id="KW-0238">DNA-binding</keyword>
<dbReference type="EMBL" id="NBWC01000023">
    <property type="protein sequence ID" value="ORL63266.1"/>
    <property type="molecule type" value="Genomic_DNA"/>
</dbReference>
<name>A0A1X0ZUL4_PSEPU</name>
<dbReference type="Gene3D" id="1.10.357.10">
    <property type="entry name" value="Tetracycline Repressor, domain 2"/>
    <property type="match status" value="1"/>
</dbReference>
<dbReference type="SUPFAM" id="SSF46689">
    <property type="entry name" value="Homeodomain-like"/>
    <property type="match status" value="1"/>
</dbReference>
<keyword evidence="3" id="KW-0804">Transcription</keyword>
<dbReference type="InterPro" id="IPR050109">
    <property type="entry name" value="HTH-type_TetR-like_transc_reg"/>
</dbReference>
<comment type="caution">
    <text evidence="4">The sequence shown here is derived from an EMBL/GenBank/DDBJ whole genome shotgun (WGS) entry which is preliminary data.</text>
</comment>
<dbReference type="PANTHER" id="PTHR30055">
    <property type="entry name" value="HTH-TYPE TRANSCRIPTIONAL REGULATOR RUTR"/>
    <property type="match status" value="1"/>
</dbReference>